<dbReference type="EMBL" id="JASBWU010000002">
    <property type="protein sequence ID" value="KAJ9123905.1"/>
    <property type="molecule type" value="Genomic_DNA"/>
</dbReference>
<name>A0ACC2XJW5_9TREE</name>
<sequence>MSGQPETKTVHHLILAASPSAKRSALNDPPANPPTSLPPPREVKTHDSAPLVSRDGQKARLLFVGTATCILEWAETLTGLAFPFTLQLHAGDHVHLGPGVTGTRVTDPAFPIEELPPIDVVVLSHFHADHFDQLVQERLRKDLPIVTTKHAEEHLAEASLGFTKVYGMDVWESTLIKVMNDQASSDSGRLDSVPCIRVTATPGKHIAGVIGAINDAILHAIPPTNGHILELGYHKGPEGGDVDKFNVSYRIYISGDTLMVDDLKEIPQRYPDIDLLLIHLGGTTIPGPHAPLLMVTMDGKQGIQLVQLISPKLTIPVHTDDYDVFLLRKVVVEGFQSPRSDFEKEVSKAGLDSKVLYLERGDVFEFGVRGA</sequence>
<keyword evidence="2" id="KW-1185">Reference proteome</keyword>
<evidence type="ECO:0000313" key="2">
    <source>
        <dbReference type="Proteomes" id="UP001243375"/>
    </source>
</evidence>
<evidence type="ECO:0000313" key="1">
    <source>
        <dbReference type="EMBL" id="KAJ9123905.1"/>
    </source>
</evidence>
<accession>A0ACC2XJW5</accession>
<proteinExistence type="predicted"/>
<organism evidence="1 2">
    <name type="scientific">Naganishia vaughanmartiniae</name>
    <dbReference type="NCBI Taxonomy" id="1424756"/>
    <lineage>
        <taxon>Eukaryota</taxon>
        <taxon>Fungi</taxon>
        <taxon>Dikarya</taxon>
        <taxon>Basidiomycota</taxon>
        <taxon>Agaricomycotina</taxon>
        <taxon>Tremellomycetes</taxon>
        <taxon>Filobasidiales</taxon>
        <taxon>Filobasidiaceae</taxon>
        <taxon>Naganishia</taxon>
    </lineage>
</organism>
<dbReference type="Proteomes" id="UP001243375">
    <property type="component" value="Unassembled WGS sequence"/>
</dbReference>
<gene>
    <name evidence="1" type="ORF">QFC22_000695</name>
</gene>
<reference evidence="1" key="1">
    <citation type="submission" date="2023-04" db="EMBL/GenBank/DDBJ databases">
        <title>Draft Genome sequencing of Naganishia species isolated from polar environments using Oxford Nanopore Technology.</title>
        <authorList>
            <person name="Leo P."/>
            <person name="Venkateswaran K."/>
        </authorList>
    </citation>
    <scope>NUCLEOTIDE SEQUENCE</scope>
    <source>
        <strain evidence="1">MNA-CCFEE 5425</strain>
    </source>
</reference>
<protein>
    <submittedName>
        <fullName evidence="1">Uncharacterized protein</fullName>
    </submittedName>
</protein>
<comment type="caution">
    <text evidence="1">The sequence shown here is derived from an EMBL/GenBank/DDBJ whole genome shotgun (WGS) entry which is preliminary data.</text>
</comment>